<sequence>MADLSILLQIHIGAALLAIVTGAIVFLLPKGDLRHRRWACAYVLAMLVTTSVVVFVPATVLEFGSSGWGFFHLFIVVGGISSLIGIFALWKWNLTRDPAWLRNHQMRFAFSYAGLLMAGFSQLATNPRFGVVGVLSPAAFWTIFIATNLAILGIAMFLVGKYLAKGDPRRRYALRP</sequence>
<evidence type="ECO:0008006" key="4">
    <source>
        <dbReference type="Google" id="ProtNLM"/>
    </source>
</evidence>
<keyword evidence="1" id="KW-0472">Membrane</keyword>
<feature type="transmembrane region" description="Helical" evidence="1">
    <location>
        <begin position="40"/>
        <end position="61"/>
    </location>
</feature>
<accession>A0A6I4TKX8</accession>
<reference evidence="2 3" key="1">
    <citation type="submission" date="2019-12" db="EMBL/GenBank/DDBJ databases">
        <title>Genomic-based taxomic classification of the family Erythrobacteraceae.</title>
        <authorList>
            <person name="Xu L."/>
        </authorList>
    </citation>
    <scope>NUCLEOTIDE SEQUENCE [LARGE SCALE GENOMIC DNA]</scope>
    <source>
        <strain evidence="2 3">JCM 12189</strain>
    </source>
</reference>
<dbReference type="Proteomes" id="UP000432727">
    <property type="component" value="Unassembled WGS sequence"/>
</dbReference>
<organism evidence="2 3">
    <name type="scientific">Qipengyuania aquimaris</name>
    <dbReference type="NCBI Taxonomy" id="255984"/>
    <lineage>
        <taxon>Bacteria</taxon>
        <taxon>Pseudomonadati</taxon>
        <taxon>Pseudomonadota</taxon>
        <taxon>Alphaproteobacteria</taxon>
        <taxon>Sphingomonadales</taxon>
        <taxon>Erythrobacteraceae</taxon>
        <taxon>Qipengyuania</taxon>
    </lineage>
</organism>
<feature type="transmembrane region" description="Helical" evidence="1">
    <location>
        <begin position="6"/>
        <end position="28"/>
    </location>
</feature>
<keyword evidence="1" id="KW-1133">Transmembrane helix</keyword>
<dbReference type="EMBL" id="WTYI01000001">
    <property type="protein sequence ID" value="MXO95228.1"/>
    <property type="molecule type" value="Genomic_DNA"/>
</dbReference>
<feature type="transmembrane region" description="Helical" evidence="1">
    <location>
        <begin position="67"/>
        <end position="89"/>
    </location>
</feature>
<proteinExistence type="predicted"/>
<name>A0A6I4TKX8_9SPHN</name>
<feature type="transmembrane region" description="Helical" evidence="1">
    <location>
        <begin position="109"/>
        <end position="126"/>
    </location>
</feature>
<comment type="caution">
    <text evidence="2">The sequence shown here is derived from an EMBL/GenBank/DDBJ whole genome shotgun (WGS) entry which is preliminary data.</text>
</comment>
<dbReference type="RefSeq" id="WP_160594544.1">
    <property type="nucleotide sequence ID" value="NZ_WTYI01000001.1"/>
</dbReference>
<keyword evidence="3" id="KW-1185">Reference proteome</keyword>
<protein>
    <recommendedName>
        <fullName evidence="4">DUF2306 domain-containing protein</fullName>
    </recommendedName>
</protein>
<dbReference type="AlphaFoldDB" id="A0A6I4TKX8"/>
<evidence type="ECO:0000256" key="1">
    <source>
        <dbReference type="SAM" id="Phobius"/>
    </source>
</evidence>
<evidence type="ECO:0000313" key="3">
    <source>
        <dbReference type="Proteomes" id="UP000432727"/>
    </source>
</evidence>
<keyword evidence="1" id="KW-0812">Transmembrane</keyword>
<feature type="transmembrane region" description="Helical" evidence="1">
    <location>
        <begin position="138"/>
        <end position="164"/>
    </location>
</feature>
<evidence type="ECO:0000313" key="2">
    <source>
        <dbReference type="EMBL" id="MXO95228.1"/>
    </source>
</evidence>
<dbReference type="OrthoDB" id="7581082at2"/>
<gene>
    <name evidence="2" type="ORF">GRI34_02195</name>
</gene>